<evidence type="ECO:0000313" key="1">
    <source>
        <dbReference type="EMBL" id="DAE26056.1"/>
    </source>
</evidence>
<dbReference type="EMBL" id="BK015807">
    <property type="protein sequence ID" value="DAE26056.1"/>
    <property type="molecule type" value="Genomic_DNA"/>
</dbReference>
<organism evidence="1">
    <name type="scientific">Siphoviridae sp. ctEkS11</name>
    <dbReference type="NCBI Taxonomy" id="2827272"/>
    <lineage>
        <taxon>Viruses</taxon>
        <taxon>Duplodnaviria</taxon>
        <taxon>Heunggongvirae</taxon>
        <taxon>Uroviricota</taxon>
        <taxon>Caudoviricetes</taxon>
    </lineage>
</organism>
<protein>
    <submittedName>
        <fullName evidence="1">Uncharacterized protein</fullName>
    </submittedName>
</protein>
<sequence length="177" mass="20006">MAYTKKTTTKAIENTNTDVAEKKSEKKKFEPTEMIPCVSLTAGELFYVGLKSDTLYTFADIDDVQEIEFRDLDYAARKGDKMMFKPRFVVQNADFIALHPELDDLYSTLHSTNDLRDILKMTPSQMEKAIYSLPIGAQEALKTIATSMVDDGTLDSVKRIQTLDSIFGTELLLKLNM</sequence>
<name>A0A8S5R3W2_9CAUD</name>
<accession>A0A8S5R3W2</accession>
<reference evidence="1" key="1">
    <citation type="journal article" date="2021" name="Proc. Natl. Acad. Sci. U.S.A.">
        <title>A Catalog of Tens of Thousands of Viruses from Human Metagenomes Reveals Hidden Associations with Chronic Diseases.</title>
        <authorList>
            <person name="Tisza M.J."/>
            <person name="Buck C.B."/>
        </authorList>
    </citation>
    <scope>NUCLEOTIDE SEQUENCE</scope>
    <source>
        <strain evidence="1">CtEkS11</strain>
    </source>
</reference>
<proteinExistence type="predicted"/>